<dbReference type="AlphaFoldDB" id="A0AA89BW70"/>
<dbReference type="PANTHER" id="PTHR46363:SF1">
    <property type="entry name" value="DEOXYRIBONUCLEASE TATDN2-RELATED"/>
    <property type="match status" value="1"/>
</dbReference>
<gene>
    <name evidence="2" type="ORF">FSP39_019921</name>
</gene>
<proteinExistence type="inferred from homology"/>
<comment type="caution">
    <text evidence="2">The sequence shown here is derived from an EMBL/GenBank/DDBJ whole genome shotgun (WGS) entry which is preliminary data.</text>
</comment>
<protein>
    <submittedName>
        <fullName evidence="2">Uncharacterized protein</fullName>
    </submittedName>
</protein>
<dbReference type="Pfam" id="PF01026">
    <property type="entry name" value="TatD_DNase"/>
    <property type="match status" value="1"/>
</dbReference>
<dbReference type="GO" id="GO:0016788">
    <property type="term" value="F:hydrolase activity, acting on ester bonds"/>
    <property type="evidence" value="ECO:0007669"/>
    <property type="project" value="InterPro"/>
</dbReference>
<sequence length="300" mass="33605">MNATTLTPTIANILMSPQLLQDYQMFLTAIFIWIERAKLFGLIIQMDILWRNSYQCPNTAVVDRPSVPVNVVGGVVVYSEPQNYPAADFQLDGPWKVAAGVHPKHYQKFSTAKRLALNGLLEHPKVAALGEIGLDRTIPPGEWRAQELVFENVLRMSKPELPLVFHLRGPSGDTYGSDVTGRCQAIMRRVCRREQKIHVHCFTGLSQVVNDWLSDFPNTFFGVTAAVRRFDEEQKSGLRAIPRIRLLLETDAPYFPVGNVPYSTPAYLGDTAAFVAVYLNIGPCHLMQLTLRNAMTLYGS</sequence>
<dbReference type="Proteomes" id="UP001186944">
    <property type="component" value="Unassembled WGS sequence"/>
</dbReference>
<evidence type="ECO:0000256" key="1">
    <source>
        <dbReference type="ARBA" id="ARBA00009275"/>
    </source>
</evidence>
<dbReference type="InterPro" id="IPR001130">
    <property type="entry name" value="TatD-like"/>
</dbReference>
<evidence type="ECO:0000313" key="3">
    <source>
        <dbReference type="Proteomes" id="UP001186944"/>
    </source>
</evidence>
<reference evidence="2" key="1">
    <citation type="submission" date="2019-08" db="EMBL/GenBank/DDBJ databases">
        <title>The improved chromosome-level genome for the pearl oyster Pinctada fucata martensii using PacBio sequencing and Hi-C.</title>
        <authorList>
            <person name="Zheng Z."/>
        </authorList>
    </citation>
    <scope>NUCLEOTIDE SEQUENCE</scope>
    <source>
        <strain evidence="2">ZZ-2019</strain>
        <tissue evidence="2">Adductor muscle</tissue>
    </source>
</reference>
<dbReference type="InterPro" id="IPR032466">
    <property type="entry name" value="Metal_Hydrolase"/>
</dbReference>
<comment type="similarity">
    <text evidence="1">Belongs to the metallo-dependent hydrolases superfamily. TatD-type hydrolase family.</text>
</comment>
<dbReference type="PANTHER" id="PTHR46363">
    <property type="entry name" value="DEOXYRIBONUCLEASE TATDN2-RELATED"/>
    <property type="match status" value="1"/>
</dbReference>
<keyword evidence="3" id="KW-1185">Reference proteome</keyword>
<dbReference type="SUPFAM" id="SSF51556">
    <property type="entry name" value="Metallo-dependent hydrolases"/>
    <property type="match status" value="1"/>
</dbReference>
<evidence type="ECO:0000313" key="2">
    <source>
        <dbReference type="EMBL" id="KAK3084833.1"/>
    </source>
</evidence>
<accession>A0AA89BW70</accession>
<organism evidence="2 3">
    <name type="scientific">Pinctada imbricata</name>
    <name type="common">Atlantic pearl-oyster</name>
    <name type="synonym">Pinctada martensii</name>
    <dbReference type="NCBI Taxonomy" id="66713"/>
    <lineage>
        <taxon>Eukaryota</taxon>
        <taxon>Metazoa</taxon>
        <taxon>Spiralia</taxon>
        <taxon>Lophotrochozoa</taxon>
        <taxon>Mollusca</taxon>
        <taxon>Bivalvia</taxon>
        <taxon>Autobranchia</taxon>
        <taxon>Pteriomorphia</taxon>
        <taxon>Pterioida</taxon>
        <taxon>Pterioidea</taxon>
        <taxon>Pteriidae</taxon>
        <taxon>Pinctada</taxon>
    </lineage>
</organism>
<name>A0AA89BW70_PINIB</name>
<dbReference type="EMBL" id="VSWD01000013">
    <property type="protein sequence ID" value="KAK3084833.1"/>
    <property type="molecule type" value="Genomic_DNA"/>
</dbReference>
<dbReference type="Gene3D" id="3.20.20.140">
    <property type="entry name" value="Metal-dependent hydrolases"/>
    <property type="match status" value="1"/>
</dbReference>